<dbReference type="Gene3D" id="3.10.180.10">
    <property type="entry name" value="2,3-Dihydroxybiphenyl 1,2-Dioxygenase, domain 1"/>
    <property type="match status" value="1"/>
</dbReference>
<evidence type="ECO:0000313" key="3">
    <source>
        <dbReference type="Proteomes" id="UP001358417"/>
    </source>
</evidence>
<dbReference type="InterPro" id="IPR025870">
    <property type="entry name" value="Glyoxalase-like_dom"/>
</dbReference>
<keyword evidence="3" id="KW-1185">Reference proteome</keyword>
<gene>
    <name evidence="2" type="ORF">LTR84_004920</name>
</gene>
<dbReference type="InterPro" id="IPR029068">
    <property type="entry name" value="Glyas_Bleomycin-R_OHBP_Dase"/>
</dbReference>
<dbReference type="RefSeq" id="XP_064711117.1">
    <property type="nucleotide sequence ID" value="XM_064848493.1"/>
</dbReference>
<accession>A0AAV9NNR4</accession>
<dbReference type="Proteomes" id="UP001358417">
    <property type="component" value="Unassembled WGS sequence"/>
</dbReference>
<dbReference type="AlphaFoldDB" id="A0AAV9NNR4"/>
<feature type="domain" description="Glyoxalase-like" evidence="1">
    <location>
        <begin position="11"/>
        <end position="220"/>
    </location>
</feature>
<dbReference type="PANTHER" id="PTHR40265:SF1">
    <property type="entry name" value="GLYOXALASE-LIKE DOMAIN-CONTAINING PROTEIN"/>
    <property type="match status" value="1"/>
</dbReference>
<reference evidence="2 3" key="1">
    <citation type="submission" date="2023-08" db="EMBL/GenBank/DDBJ databases">
        <title>Black Yeasts Isolated from many extreme environments.</title>
        <authorList>
            <person name="Coleine C."/>
            <person name="Stajich J.E."/>
            <person name="Selbmann L."/>
        </authorList>
    </citation>
    <scope>NUCLEOTIDE SEQUENCE [LARGE SCALE GENOMIC DNA]</scope>
    <source>
        <strain evidence="2 3">CCFEE 5792</strain>
    </source>
</reference>
<name>A0AAV9NNR4_9EURO</name>
<sequence length="309" mass="33460">MTQAPAEYSHDHVILLLDTPEFERPPAWLADNFNIIEGGTHAGGSSRNKLIIFEDGTYIELLNWIGKPAEFFDWAGKAPGLIDFALTSSTQSARETHDSVAKRLNSSTSQTLAGDGALGVRFKDPLHGGRKRKDGKQVEWYVTKPRFDNGASNVPRPIEQWFPTGRLDTPFFCHDVTERSLRVPHAESGIATHPSGAKGILSVDVVVPRDKVSAYAALYASVTGAEAKGDEEGGGDNVHLKLASPNGESLRGVRDRVGVVIRAPSGESDETWVKERGVGIREIKIYVPGKAKETPLDDTGIGSSVFFVG</sequence>
<organism evidence="2 3">
    <name type="scientific">Exophiala bonariae</name>
    <dbReference type="NCBI Taxonomy" id="1690606"/>
    <lineage>
        <taxon>Eukaryota</taxon>
        <taxon>Fungi</taxon>
        <taxon>Dikarya</taxon>
        <taxon>Ascomycota</taxon>
        <taxon>Pezizomycotina</taxon>
        <taxon>Eurotiomycetes</taxon>
        <taxon>Chaetothyriomycetidae</taxon>
        <taxon>Chaetothyriales</taxon>
        <taxon>Herpotrichiellaceae</taxon>
        <taxon>Exophiala</taxon>
    </lineage>
</organism>
<dbReference type="PANTHER" id="PTHR40265">
    <property type="entry name" value="BLL2707 PROTEIN"/>
    <property type="match status" value="1"/>
</dbReference>
<proteinExistence type="predicted"/>
<dbReference type="GeneID" id="89973098"/>
<evidence type="ECO:0000313" key="2">
    <source>
        <dbReference type="EMBL" id="KAK5062845.1"/>
    </source>
</evidence>
<protein>
    <recommendedName>
        <fullName evidence="1">Glyoxalase-like domain-containing protein</fullName>
    </recommendedName>
</protein>
<dbReference type="Pfam" id="PF13468">
    <property type="entry name" value="Glyoxalase_3"/>
    <property type="match status" value="1"/>
</dbReference>
<dbReference type="EMBL" id="JAVRRD010000002">
    <property type="protein sequence ID" value="KAK5062845.1"/>
    <property type="molecule type" value="Genomic_DNA"/>
</dbReference>
<comment type="caution">
    <text evidence="2">The sequence shown here is derived from an EMBL/GenBank/DDBJ whole genome shotgun (WGS) entry which is preliminary data.</text>
</comment>
<evidence type="ECO:0000259" key="1">
    <source>
        <dbReference type="Pfam" id="PF13468"/>
    </source>
</evidence>